<dbReference type="OrthoDB" id="5396786at2759"/>
<comment type="caution">
    <text evidence="1">The sequence shown here is derived from an EMBL/GenBank/DDBJ whole genome shotgun (WGS) entry which is preliminary data.</text>
</comment>
<dbReference type="OMA" id="YPQMRVA"/>
<keyword evidence="2" id="KW-1185">Reference proteome</keyword>
<evidence type="ECO:0000313" key="2">
    <source>
        <dbReference type="Proteomes" id="UP000184267"/>
    </source>
</evidence>
<organism evidence="1 2">
    <name type="scientific">Trametes pubescens</name>
    <name type="common">White-rot fungus</name>
    <dbReference type="NCBI Taxonomy" id="154538"/>
    <lineage>
        <taxon>Eukaryota</taxon>
        <taxon>Fungi</taxon>
        <taxon>Dikarya</taxon>
        <taxon>Basidiomycota</taxon>
        <taxon>Agaricomycotina</taxon>
        <taxon>Agaricomycetes</taxon>
        <taxon>Polyporales</taxon>
        <taxon>Polyporaceae</taxon>
        <taxon>Trametes</taxon>
    </lineage>
</organism>
<name>A0A1M2V281_TRAPU</name>
<dbReference type="Proteomes" id="UP000184267">
    <property type="component" value="Unassembled WGS sequence"/>
</dbReference>
<dbReference type="EMBL" id="MNAD01001723">
    <property type="protein sequence ID" value="OJT01701.1"/>
    <property type="molecule type" value="Genomic_DNA"/>
</dbReference>
<protein>
    <submittedName>
        <fullName evidence="1">Uncharacterized protein</fullName>
    </submittedName>
</protein>
<accession>A0A1M2V281</accession>
<sequence>MSANVGQRAQILREHLSIEAKDLDEDLSIALTSLITTAVHDDEPRHNLNSISKAVKESGSAFDLEPLTVIPIVVRSVDEGTDTLMDLMATECSAKEMVMAIEEVVEALDRRLQSTDEEEDDDDDARHASTPRQIARLIQAYATSIPRLAQWKKSPKQAVESRLTELQSLITLVGGDATVAEGQSIITSVSQLVLSLSQGADTDTKALMRSLVESTLVTFPNHIHGNLARAAFTTNFRRLIIPQAEPATSSRQDVLDAALSSICLDEILSILINFLAPLRSVIPRPELEVDLIIPLIHLLPPLASNHPDPDIRHYTFRVLSLVLGLSPSPVRFQLLKDLLSDEDTPPQMRTAAVGLLKEAVMEGLSQDAQNMFASPLLLSTFGPIVLQPDPPDIFDSATCEDFLAGPEPLRLVECLGFYYVWLQRDRTNRVSLLVP</sequence>
<dbReference type="InterPro" id="IPR013877">
    <property type="entry name" value="YAP-bd/ALF4/Glomulin"/>
</dbReference>
<reference evidence="1 2" key="1">
    <citation type="submission" date="2016-10" db="EMBL/GenBank/DDBJ databases">
        <title>Genome sequence of the basidiomycete white-rot fungus Trametes pubescens.</title>
        <authorList>
            <person name="Makela M.R."/>
            <person name="Granchi Z."/>
            <person name="Peng M."/>
            <person name="De Vries R.P."/>
            <person name="Grigoriev I."/>
            <person name="Riley R."/>
            <person name="Hilden K."/>
        </authorList>
    </citation>
    <scope>NUCLEOTIDE SEQUENCE [LARGE SCALE GENOMIC DNA]</scope>
    <source>
        <strain evidence="1 2">FBCC735</strain>
    </source>
</reference>
<dbReference type="AlphaFoldDB" id="A0A1M2V281"/>
<evidence type="ECO:0000313" key="1">
    <source>
        <dbReference type="EMBL" id="OJT01701.1"/>
    </source>
</evidence>
<proteinExistence type="predicted"/>
<dbReference type="STRING" id="154538.A0A1M2V281"/>
<gene>
    <name evidence="1" type="ORF">TRAPUB_7757</name>
</gene>
<dbReference type="InterPro" id="IPR016024">
    <property type="entry name" value="ARM-type_fold"/>
</dbReference>
<dbReference type="Pfam" id="PF08568">
    <property type="entry name" value="Kinetochor_Ybp2"/>
    <property type="match status" value="1"/>
</dbReference>
<dbReference type="SUPFAM" id="SSF48371">
    <property type="entry name" value="ARM repeat"/>
    <property type="match status" value="1"/>
</dbReference>